<proteinExistence type="predicted"/>
<evidence type="ECO:0000313" key="1">
    <source>
        <dbReference type="EMBL" id="OIR02096.1"/>
    </source>
</evidence>
<sequence>MDVDEVPQEGNRTMGGHRRAMYARDKDGRMVIVASRGGEVDEIVTLQALARIDELAAAARARVLAGQTSPLEYWMYARRLDLSQLSQVTGFWQWRIRRHFHPQRFARLPPAILQRYADVMGIGVEQLRQLP</sequence>
<dbReference type="EMBL" id="MLJW01000077">
    <property type="protein sequence ID" value="OIR02096.1"/>
    <property type="molecule type" value="Genomic_DNA"/>
</dbReference>
<protein>
    <submittedName>
        <fullName evidence="1">Uncharacterized protein</fullName>
    </submittedName>
</protein>
<dbReference type="AlphaFoldDB" id="A0A1J5SDF8"/>
<organism evidence="1">
    <name type="scientific">mine drainage metagenome</name>
    <dbReference type="NCBI Taxonomy" id="410659"/>
    <lineage>
        <taxon>unclassified sequences</taxon>
        <taxon>metagenomes</taxon>
        <taxon>ecological metagenomes</taxon>
    </lineage>
</organism>
<comment type="caution">
    <text evidence="1">The sequence shown here is derived from an EMBL/GenBank/DDBJ whole genome shotgun (WGS) entry which is preliminary data.</text>
</comment>
<name>A0A1J5SDF8_9ZZZZ</name>
<accession>A0A1J5SDF8</accession>
<reference evidence="1" key="1">
    <citation type="submission" date="2016-10" db="EMBL/GenBank/DDBJ databases">
        <title>Sequence of Gallionella enrichment culture.</title>
        <authorList>
            <person name="Poehlein A."/>
            <person name="Muehling M."/>
            <person name="Daniel R."/>
        </authorList>
    </citation>
    <scope>NUCLEOTIDE SEQUENCE</scope>
</reference>
<gene>
    <name evidence="1" type="ORF">GALL_157140</name>
</gene>